<dbReference type="Gene3D" id="1.10.8.260">
    <property type="entry name" value="HI0933 insert domain-like"/>
    <property type="match status" value="1"/>
</dbReference>
<organism evidence="6 7">
    <name type="scientific">Terriglobus roseus</name>
    <dbReference type="NCBI Taxonomy" id="392734"/>
    <lineage>
        <taxon>Bacteria</taxon>
        <taxon>Pseudomonadati</taxon>
        <taxon>Acidobacteriota</taxon>
        <taxon>Terriglobia</taxon>
        <taxon>Terriglobales</taxon>
        <taxon>Acidobacteriaceae</taxon>
        <taxon>Terriglobus</taxon>
    </lineage>
</organism>
<dbReference type="InterPro" id="IPR055178">
    <property type="entry name" value="RsdA/BaiN/AoA(So)-like_dom"/>
</dbReference>
<dbReference type="Gene3D" id="2.40.30.10">
    <property type="entry name" value="Translation factors"/>
    <property type="match status" value="1"/>
</dbReference>
<dbReference type="RefSeq" id="WP_083346019.1">
    <property type="nucleotide sequence ID" value="NZ_LT629690.1"/>
</dbReference>
<reference evidence="6 7" key="1">
    <citation type="submission" date="2016-10" db="EMBL/GenBank/DDBJ databases">
        <authorList>
            <person name="de Groot N.N."/>
        </authorList>
    </citation>
    <scope>NUCLEOTIDE SEQUENCE [LARGE SCALE GENOMIC DNA]</scope>
    <source>
        <strain evidence="6 7">GAS232</strain>
    </source>
</reference>
<dbReference type="PANTHER" id="PTHR42887:SF2">
    <property type="entry name" value="OS12G0638800 PROTEIN"/>
    <property type="match status" value="1"/>
</dbReference>
<dbReference type="SUPFAM" id="SSF51905">
    <property type="entry name" value="FAD/NAD(P)-binding domain"/>
    <property type="match status" value="1"/>
</dbReference>
<dbReference type="OrthoDB" id="9773233at2"/>
<dbReference type="EMBL" id="LT629690">
    <property type="protein sequence ID" value="SDF74968.1"/>
    <property type="molecule type" value="Genomic_DNA"/>
</dbReference>
<evidence type="ECO:0000256" key="2">
    <source>
        <dbReference type="ARBA" id="ARBA00022630"/>
    </source>
</evidence>
<dbReference type="InterPro" id="IPR057661">
    <property type="entry name" value="RsdA/BaiN/AoA(So)_Rossmann"/>
</dbReference>
<dbReference type="Pfam" id="PF03486">
    <property type="entry name" value="HI0933_like"/>
    <property type="match status" value="1"/>
</dbReference>
<sequence>MSTTPIYDCIVLGAGAAGMFCAAQAGARGLRVLLLEAGERAGRKILISGGGRCNFTNIHAGPANYLSENPHFAKSALARYTPRDFITLVEKYRIPYHEKTLGQLFCDGSAQQIVSLLETECRNSNVETKLRTAVERMEQTDTGFRVHTSAGEFTARNVVVATGGLSIPKLGATGVGYDIARSFGLRIVEPRAALVPFTLSDTERELWCDLSGLSAEAIATTAPQKKGPTPKFREKILITHRGWSGPAVLQISSYWRQGEVVLFDLAPTANVFTPMLAANHRRDDATAFALLRAHLPQRMAERWLYENAPPDWKNTSITKLEERLHAWPVTPAGTEGFAKAEVTAGGVSTTELDSTTMQAKKVPGLAFIGEVVDVTGWLGGYNFQWAWASAHAAAMAL</sequence>
<feature type="domain" description="RsdA/BaiN/AoA(So)-like insert" evidence="5">
    <location>
        <begin position="191"/>
        <end position="342"/>
    </location>
</feature>
<evidence type="ECO:0000256" key="1">
    <source>
        <dbReference type="ARBA" id="ARBA00001974"/>
    </source>
</evidence>
<evidence type="ECO:0000259" key="5">
    <source>
        <dbReference type="Pfam" id="PF22780"/>
    </source>
</evidence>
<dbReference type="Gene3D" id="3.50.50.60">
    <property type="entry name" value="FAD/NAD(P)-binding domain"/>
    <property type="match status" value="1"/>
</dbReference>
<dbReference type="NCBIfam" id="TIGR00275">
    <property type="entry name" value="aminoacetone oxidase family FAD-binding enzyme"/>
    <property type="match status" value="1"/>
</dbReference>
<gene>
    <name evidence="6" type="ORF">SAMN05444167_3191</name>
</gene>
<evidence type="ECO:0000256" key="3">
    <source>
        <dbReference type="ARBA" id="ARBA00022827"/>
    </source>
</evidence>
<dbReference type="InterPro" id="IPR036188">
    <property type="entry name" value="FAD/NAD-bd_sf"/>
</dbReference>
<proteinExistence type="predicted"/>
<dbReference type="PRINTS" id="PR00411">
    <property type="entry name" value="PNDRDTASEI"/>
</dbReference>
<dbReference type="AlphaFoldDB" id="A0A1G7NLN3"/>
<dbReference type="PANTHER" id="PTHR42887">
    <property type="entry name" value="OS12G0638800 PROTEIN"/>
    <property type="match status" value="1"/>
</dbReference>
<dbReference type="InterPro" id="IPR023166">
    <property type="entry name" value="BaiN-like_dom_sf"/>
</dbReference>
<keyword evidence="2" id="KW-0285">Flavoprotein</keyword>
<evidence type="ECO:0000313" key="6">
    <source>
        <dbReference type="EMBL" id="SDF74968.1"/>
    </source>
</evidence>
<evidence type="ECO:0000313" key="7">
    <source>
        <dbReference type="Proteomes" id="UP000182427"/>
    </source>
</evidence>
<evidence type="ECO:0000259" key="4">
    <source>
        <dbReference type="Pfam" id="PF03486"/>
    </source>
</evidence>
<dbReference type="SUPFAM" id="SSF160996">
    <property type="entry name" value="HI0933 insert domain-like"/>
    <property type="match status" value="1"/>
</dbReference>
<dbReference type="Pfam" id="PF22780">
    <property type="entry name" value="HI0933_like_1st"/>
    <property type="match status" value="1"/>
</dbReference>
<protein>
    <recommendedName>
        <fullName evidence="8">Flavoprotein, HI0933 family</fullName>
    </recommendedName>
</protein>
<comment type="cofactor">
    <cofactor evidence="1">
        <name>FAD</name>
        <dbReference type="ChEBI" id="CHEBI:57692"/>
    </cofactor>
</comment>
<name>A0A1G7NLN3_9BACT</name>
<feature type="domain" description="RsdA/BaiN/AoA(So)-like Rossmann fold-like" evidence="4">
    <location>
        <begin position="8"/>
        <end position="395"/>
    </location>
</feature>
<keyword evidence="3" id="KW-0274">FAD</keyword>
<dbReference type="InterPro" id="IPR004792">
    <property type="entry name" value="BaiN-like"/>
</dbReference>
<evidence type="ECO:0008006" key="8">
    <source>
        <dbReference type="Google" id="ProtNLM"/>
    </source>
</evidence>
<accession>A0A1G7NLN3</accession>
<dbReference type="Proteomes" id="UP000182427">
    <property type="component" value="Chromosome I"/>
</dbReference>
<keyword evidence="7" id="KW-1185">Reference proteome</keyword>